<evidence type="ECO:0000256" key="1">
    <source>
        <dbReference type="SAM" id="Phobius"/>
    </source>
</evidence>
<gene>
    <name evidence="2" type="ORF">BGZ97_011703</name>
</gene>
<keyword evidence="3" id="KW-1185">Reference proteome</keyword>
<feature type="transmembrane region" description="Helical" evidence="1">
    <location>
        <begin position="163"/>
        <end position="182"/>
    </location>
</feature>
<keyword evidence="1" id="KW-1133">Transmembrane helix</keyword>
<keyword evidence="1" id="KW-0812">Transmembrane</keyword>
<evidence type="ECO:0000313" key="3">
    <source>
        <dbReference type="Proteomes" id="UP000823405"/>
    </source>
</evidence>
<feature type="transmembrane region" description="Helical" evidence="1">
    <location>
        <begin position="6"/>
        <end position="25"/>
    </location>
</feature>
<organism evidence="2 3">
    <name type="scientific">Linnemannia gamsii</name>
    <dbReference type="NCBI Taxonomy" id="64522"/>
    <lineage>
        <taxon>Eukaryota</taxon>
        <taxon>Fungi</taxon>
        <taxon>Fungi incertae sedis</taxon>
        <taxon>Mucoromycota</taxon>
        <taxon>Mortierellomycotina</taxon>
        <taxon>Mortierellomycetes</taxon>
        <taxon>Mortierellales</taxon>
        <taxon>Mortierellaceae</taxon>
        <taxon>Linnemannia</taxon>
    </lineage>
</organism>
<proteinExistence type="predicted"/>
<evidence type="ECO:0000313" key="2">
    <source>
        <dbReference type="EMBL" id="KAG0321273.1"/>
    </source>
</evidence>
<dbReference type="EMBL" id="JAAAIN010000069">
    <property type="protein sequence ID" value="KAG0321273.1"/>
    <property type="molecule type" value="Genomic_DNA"/>
</dbReference>
<reference evidence="2" key="1">
    <citation type="journal article" date="2020" name="Fungal Divers.">
        <title>Resolving the Mortierellaceae phylogeny through synthesis of multi-gene phylogenetics and phylogenomics.</title>
        <authorList>
            <person name="Vandepol N."/>
            <person name="Liber J."/>
            <person name="Desiro A."/>
            <person name="Na H."/>
            <person name="Kennedy M."/>
            <person name="Barry K."/>
            <person name="Grigoriev I.V."/>
            <person name="Miller A.N."/>
            <person name="O'Donnell K."/>
            <person name="Stajich J.E."/>
            <person name="Bonito G."/>
        </authorList>
    </citation>
    <scope>NUCLEOTIDE SEQUENCE</scope>
    <source>
        <strain evidence="2">NVP60</strain>
    </source>
</reference>
<dbReference type="AlphaFoldDB" id="A0A9P6RMU9"/>
<keyword evidence="1" id="KW-0472">Membrane</keyword>
<comment type="caution">
    <text evidence="2">The sequence shown here is derived from an EMBL/GenBank/DDBJ whole genome shotgun (WGS) entry which is preliminary data.</text>
</comment>
<name>A0A9P6RMU9_9FUNG</name>
<dbReference type="OrthoDB" id="2449885at2759"/>
<dbReference type="Proteomes" id="UP000823405">
    <property type="component" value="Unassembled WGS sequence"/>
</dbReference>
<sequence>MNPASFPIGLGLTAAAHVYLSNLCWRRTAKYQRRYMSYHRPYKAQMFKELKHWIESYSLFRSERGEMIRSVAQEMIRTDSRYVDLRTNQVYTYLLSTAIALRYALSTEPAACFMLKHLPRLYRFGSWISQSLGVNSFAAPPSTQISSHARYLNSSRSDTWASLFYKLAPTLFFSGIHFIAGLRCQWVIRRMQQDRERQLLFVKRVCFVSMVLGLRHSRLEWLLRMIEASEEFRSKREASGDYSELDQAEIDAARQPSRGPRRPSTHNQLRVLAEDPDSRVYALLNDPHDALLFEYIAYSSTTNSIRSSSLRVNEFSFGPDLERVDTAQFLGDSRERLLIMKLEYMAMKTELELFRKLVVIPKKSD</sequence>
<protein>
    <submittedName>
        <fullName evidence="2">Uncharacterized protein</fullName>
    </submittedName>
</protein>
<accession>A0A9P6RMU9</accession>